<gene>
    <name evidence="1" type="ORF">Pan181_14730</name>
</gene>
<evidence type="ECO:0008006" key="3">
    <source>
        <dbReference type="Google" id="ProtNLM"/>
    </source>
</evidence>
<sequence>MESQESRTAHKCLRCGDELPNGVRYCVACGAHNMDPGAGAINTAKCEMASNKRTAFWSSAACWYRWFHGIRR</sequence>
<proteinExistence type="predicted"/>
<dbReference type="AlphaFoldDB" id="A0A518AKS7"/>
<dbReference type="RefSeq" id="WP_145246157.1">
    <property type="nucleotide sequence ID" value="NZ_CP036278.1"/>
</dbReference>
<dbReference type="OrthoDB" id="675873at2"/>
<name>A0A518AKS7_9BACT</name>
<protein>
    <recommendedName>
        <fullName evidence="3">Zinc-ribbon domain-containing protein</fullName>
    </recommendedName>
</protein>
<evidence type="ECO:0000313" key="1">
    <source>
        <dbReference type="EMBL" id="QDU55284.1"/>
    </source>
</evidence>
<reference evidence="1 2" key="1">
    <citation type="submission" date="2019-02" db="EMBL/GenBank/DDBJ databases">
        <title>Deep-cultivation of Planctomycetes and their phenomic and genomic characterization uncovers novel biology.</title>
        <authorList>
            <person name="Wiegand S."/>
            <person name="Jogler M."/>
            <person name="Boedeker C."/>
            <person name="Pinto D."/>
            <person name="Vollmers J."/>
            <person name="Rivas-Marin E."/>
            <person name="Kohn T."/>
            <person name="Peeters S.H."/>
            <person name="Heuer A."/>
            <person name="Rast P."/>
            <person name="Oberbeckmann S."/>
            <person name="Bunk B."/>
            <person name="Jeske O."/>
            <person name="Meyerdierks A."/>
            <person name="Storesund J.E."/>
            <person name="Kallscheuer N."/>
            <person name="Luecker S."/>
            <person name="Lage O.M."/>
            <person name="Pohl T."/>
            <person name="Merkel B.J."/>
            <person name="Hornburger P."/>
            <person name="Mueller R.-W."/>
            <person name="Bruemmer F."/>
            <person name="Labrenz M."/>
            <person name="Spormann A.M."/>
            <person name="Op den Camp H."/>
            <person name="Overmann J."/>
            <person name="Amann R."/>
            <person name="Jetten M.S.M."/>
            <person name="Mascher T."/>
            <person name="Medema M.H."/>
            <person name="Devos D.P."/>
            <person name="Kaster A.-K."/>
            <person name="Ovreas L."/>
            <person name="Rohde M."/>
            <person name="Galperin M.Y."/>
            <person name="Jogler C."/>
        </authorList>
    </citation>
    <scope>NUCLEOTIDE SEQUENCE [LARGE SCALE GENOMIC DNA]</scope>
    <source>
        <strain evidence="1 2">Pan181</strain>
    </source>
</reference>
<dbReference type="Proteomes" id="UP000315750">
    <property type="component" value="Chromosome"/>
</dbReference>
<accession>A0A518AKS7</accession>
<organism evidence="1 2">
    <name type="scientific">Aeoliella mucimassa</name>
    <dbReference type="NCBI Taxonomy" id="2527972"/>
    <lineage>
        <taxon>Bacteria</taxon>
        <taxon>Pseudomonadati</taxon>
        <taxon>Planctomycetota</taxon>
        <taxon>Planctomycetia</taxon>
        <taxon>Pirellulales</taxon>
        <taxon>Lacipirellulaceae</taxon>
        <taxon>Aeoliella</taxon>
    </lineage>
</organism>
<keyword evidence="2" id="KW-1185">Reference proteome</keyword>
<dbReference type="KEGG" id="amuc:Pan181_14730"/>
<evidence type="ECO:0000313" key="2">
    <source>
        <dbReference type="Proteomes" id="UP000315750"/>
    </source>
</evidence>
<dbReference type="EMBL" id="CP036278">
    <property type="protein sequence ID" value="QDU55284.1"/>
    <property type="molecule type" value="Genomic_DNA"/>
</dbReference>